<protein>
    <submittedName>
        <fullName evidence="1">Uncharacterized protein</fullName>
    </submittedName>
</protein>
<dbReference type="Proteomes" id="UP001372338">
    <property type="component" value="Unassembled WGS sequence"/>
</dbReference>
<gene>
    <name evidence="1" type="ORF">RIF29_08235</name>
</gene>
<organism evidence="1 2">
    <name type="scientific">Crotalaria pallida</name>
    <name type="common">Smooth rattlebox</name>
    <name type="synonym">Crotalaria striata</name>
    <dbReference type="NCBI Taxonomy" id="3830"/>
    <lineage>
        <taxon>Eukaryota</taxon>
        <taxon>Viridiplantae</taxon>
        <taxon>Streptophyta</taxon>
        <taxon>Embryophyta</taxon>
        <taxon>Tracheophyta</taxon>
        <taxon>Spermatophyta</taxon>
        <taxon>Magnoliopsida</taxon>
        <taxon>eudicotyledons</taxon>
        <taxon>Gunneridae</taxon>
        <taxon>Pentapetalae</taxon>
        <taxon>rosids</taxon>
        <taxon>fabids</taxon>
        <taxon>Fabales</taxon>
        <taxon>Fabaceae</taxon>
        <taxon>Papilionoideae</taxon>
        <taxon>50 kb inversion clade</taxon>
        <taxon>genistoids sensu lato</taxon>
        <taxon>core genistoids</taxon>
        <taxon>Crotalarieae</taxon>
        <taxon>Crotalaria</taxon>
    </lineage>
</organism>
<sequence>MGANLCTLWCPISEQNSKSRDTRARTGSSFKEFIKPKCMKKYNRRSANTNLKRKKEMIEMDGVENKIPKATKLTLEDWLLASPPGLKPDYKKRGELCAFKQSAKKKKVHPCSSQCRGSSLGEAKDSLSLERPMLMNPYEKSEAILSTCSSSVSGKSRKRVRFKLPHVLILYSPDEPWCKEASLSSPEDPYYSDDSFPSPERLNSFDIAEEPYVNGRLAVDTLPRVFVSSRNLKQECSCIRIGTYCCDCDCCSTRSSFTIDQFGS</sequence>
<keyword evidence="2" id="KW-1185">Reference proteome</keyword>
<dbReference type="EMBL" id="JAYWIO010000001">
    <property type="protein sequence ID" value="KAK7292454.1"/>
    <property type="molecule type" value="Genomic_DNA"/>
</dbReference>
<evidence type="ECO:0000313" key="2">
    <source>
        <dbReference type="Proteomes" id="UP001372338"/>
    </source>
</evidence>
<reference evidence="1 2" key="1">
    <citation type="submission" date="2024-01" db="EMBL/GenBank/DDBJ databases">
        <title>The genomes of 5 underutilized Papilionoideae crops provide insights into root nodulation and disease resistanc.</title>
        <authorList>
            <person name="Yuan L."/>
        </authorList>
    </citation>
    <scope>NUCLEOTIDE SEQUENCE [LARGE SCALE GENOMIC DNA]</scope>
    <source>
        <strain evidence="1">ZHUSHIDOU_FW_LH</strain>
        <tissue evidence="1">Leaf</tissue>
    </source>
</reference>
<accession>A0AAN9J629</accession>
<dbReference type="AlphaFoldDB" id="A0AAN9J629"/>
<name>A0AAN9J629_CROPI</name>
<comment type="caution">
    <text evidence="1">The sequence shown here is derived from an EMBL/GenBank/DDBJ whole genome shotgun (WGS) entry which is preliminary data.</text>
</comment>
<proteinExistence type="predicted"/>
<evidence type="ECO:0000313" key="1">
    <source>
        <dbReference type="EMBL" id="KAK7292454.1"/>
    </source>
</evidence>